<dbReference type="NCBIfam" id="NF001273">
    <property type="entry name" value="PRK00230.1"/>
    <property type="match status" value="1"/>
</dbReference>
<evidence type="ECO:0000313" key="14">
    <source>
        <dbReference type="EMBL" id="EFA90617.1"/>
    </source>
</evidence>
<feature type="domain" description="Orotidine 5'-phosphate decarboxylase" evidence="13">
    <location>
        <begin position="3"/>
        <end position="226"/>
    </location>
</feature>
<evidence type="ECO:0000259" key="13">
    <source>
        <dbReference type="SMART" id="SM00934"/>
    </source>
</evidence>
<protein>
    <recommendedName>
        <fullName evidence="9">Orotidine 5'-phosphate decarboxylase</fullName>
        <ecNumber evidence="9">4.1.1.23</ecNumber>
    </recommendedName>
    <alternativeName>
        <fullName evidence="9">OMP decarboxylase</fullName>
        <shortName evidence="9">OMPDCase</shortName>
        <shortName evidence="9">OMPdecase</shortName>
    </alternativeName>
</protein>
<dbReference type="GO" id="GO:0044205">
    <property type="term" value="P:'de novo' UMP biosynthetic process"/>
    <property type="evidence" value="ECO:0007669"/>
    <property type="project" value="UniProtKB-UniRule"/>
</dbReference>
<dbReference type="InterPro" id="IPR047596">
    <property type="entry name" value="OMPdecase_bac"/>
</dbReference>
<feature type="binding site" evidence="9 11">
    <location>
        <position position="9"/>
    </location>
    <ligand>
        <name>substrate</name>
    </ligand>
</feature>
<dbReference type="SUPFAM" id="SSF51366">
    <property type="entry name" value="Ribulose-phoshate binding barrel"/>
    <property type="match status" value="1"/>
</dbReference>
<evidence type="ECO:0000256" key="2">
    <source>
        <dbReference type="ARBA" id="ARBA00004861"/>
    </source>
</evidence>
<keyword evidence="6 9" id="KW-0456">Lyase</keyword>
<comment type="caution">
    <text evidence="14">The sequence shown here is derived from an EMBL/GenBank/DDBJ whole genome shotgun (WGS) entry which is preliminary data.</text>
</comment>
<dbReference type="GO" id="GO:0004590">
    <property type="term" value="F:orotidine-5'-phosphate decarboxylase activity"/>
    <property type="evidence" value="ECO:0007669"/>
    <property type="project" value="UniProtKB-UniRule"/>
</dbReference>
<feature type="active site" description="Proton donor" evidence="9">
    <location>
        <position position="60"/>
    </location>
</feature>
<keyword evidence="15" id="KW-1185">Reference proteome</keyword>
<evidence type="ECO:0000256" key="11">
    <source>
        <dbReference type="PIRSR" id="PIRSR614732-2"/>
    </source>
</evidence>
<dbReference type="eggNOG" id="COG0284">
    <property type="taxonomic scope" value="Bacteria"/>
</dbReference>
<dbReference type="CDD" id="cd04725">
    <property type="entry name" value="OMP_decarboxylase_like"/>
    <property type="match status" value="1"/>
</dbReference>
<evidence type="ECO:0000256" key="4">
    <source>
        <dbReference type="ARBA" id="ARBA00022793"/>
    </source>
</evidence>
<comment type="subunit">
    <text evidence="3 9">Homodimer.</text>
</comment>
<evidence type="ECO:0000256" key="8">
    <source>
        <dbReference type="ARBA" id="ARBA00061012"/>
    </source>
</evidence>
<dbReference type="GO" id="GO:0005829">
    <property type="term" value="C:cytosol"/>
    <property type="evidence" value="ECO:0007669"/>
    <property type="project" value="TreeGrafter"/>
</dbReference>
<dbReference type="NCBIfam" id="TIGR01740">
    <property type="entry name" value="pyrF"/>
    <property type="match status" value="1"/>
</dbReference>
<evidence type="ECO:0000256" key="5">
    <source>
        <dbReference type="ARBA" id="ARBA00022975"/>
    </source>
</evidence>
<dbReference type="PANTHER" id="PTHR32119">
    <property type="entry name" value="OROTIDINE 5'-PHOSPHATE DECARBOXYLASE"/>
    <property type="match status" value="1"/>
</dbReference>
<evidence type="ECO:0000256" key="7">
    <source>
        <dbReference type="ARBA" id="ARBA00049157"/>
    </source>
</evidence>
<dbReference type="EC" id="4.1.1.23" evidence="9"/>
<feature type="active site" description="For OMPdecase activity" evidence="10">
    <location>
        <position position="60"/>
    </location>
</feature>
<evidence type="ECO:0000256" key="12">
    <source>
        <dbReference type="RuleBase" id="RU000512"/>
    </source>
</evidence>
<dbReference type="PROSITE" id="PS00156">
    <property type="entry name" value="OMPDECASE"/>
    <property type="match status" value="1"/>
</dbReference>
<dbReference type="GO" id="GO:0006207">
    <property type="term" value="P:'de novo' pyrimidine nucleobase biosynthetic process"/>
    <property type="evidence" value="ECO:0007669"/>
    <property type="project" value="InterPro"/>
</dbReference>
<feature type="active site" description="For OMPdecase activity" evidence="10">
    <location>
        <position position="63"/>
    </location>
</feature>
<comment type="pathway">
    <text evidence="2 9 12">Pyrimidine metabolism; UMP biosynthesis via de novo pathway; UMP from orotate: step 2/2.</text>
</comment>
<dbReference type="InterPro" id="IPR018089">
    <property type="entry name" value="OMPdecase_AS"/>
</dbReference>
<dbReference type="InterPro" id="IPR014732">
    <property type="entry name" value="OMPdecase"/>
</dbReference>
<reference evidence="14 15" key="1">
    <citation type="submission" date="2009-12" db="EMBL/GenBank/DDBJ databases">
        <title>Genome Sequence of Peptoniphilus lacrimalis 315-B.</title>
        <authorList>
            <person name="Durkin A.S."/>
            <person name="Madupu R."/>
            <person name="Torralba M."/>
            <person name="Methe B."/>
            <person name="Sutton G."/>
            <person name="Strausberg R.L."/>
            <person name="Nelson K.E."/>
        </authorList>
    </citation>
    <scope>NUCLEOTIDE SEQUENCE [LARGE SCALE GENOMIC DNA]</scope>
    <source>
        <strain evidence="14 15">315-B</strain>
    </source>
</reference>
<feature type="binding site" evidence="9 11">
    <location>
        <position position="190"/>
    </location>
    <ligand>
        <name>substrate</name>
    </ligand>
</feature>
<dbReference type="InterPro" id="IPR013785">
    <property type="entry name" value="Aldolase_TIM"/>
</dbReference>
<feature type="binding site" evidence="9 11">
    <location>
        <position position="181"/>
    </location>
    <ligand>
        <name>substrate</name>
    </ligand>
</feature>
<evidence type="ECO:0000256" key="3">
    <source>
        <dbReference type="ARBA" id="ARBA00011738"/>
    </source>
</evidence>
<keyword evidence="5 9" id="KW-0665">Pyrimidine biosynthesis</keyword>
<comment type="function">
    <text evidence="1 9">Catalyzes the decarboxylation of orotidine 5'-monophosphate (OMP) to uridine 5'-monophosphate (UMP).</text>
</comment>
<dbReference type="AlphaFoldDB" id="D1VSK6"/>
<dbReference type="HAMAP" id="MF_01200_B">
    <property type="entry name" value="OMPdecase_type1_B"/>
    <property type="match status" value="1"/>
</dbReference>
<feature type="binding site" evidence="9 11">
    <location>
        <position position="211"/>
    </location>
    <ligand>
        <name>substrate</name>
    </ligand>
</feature>
<evidence type="ECO:0000256" key="10">
    <source>
        <dbReference type="PIRSR" id="PIRSR614732-1"/>
    </source>
</evidence>
<comment type="similarity">
    <text evidence="8 9">Belongs to the OMP decarboxylase family. Type 1 subfamily.</text>
</comment>
<dbReference type="RefSeq" id="WP_004824154.1">
    <property type="nucleotide sequence ID" value="NZ_ADDO01000021.1"/>
</dbReference>
<proteinExistence type="inferred from homology"/>
<dbReference type="InterPro" id="IPR001754">
    <property type="entry name" value="OMPdeCOase_dom"/>
</dbReference>
<feature type="binding site" evidence="9 11">
    <location>
        <position position="117"/>
    </location>
    <ligand>
        <name>substrate</name>
    </ligand>
</feature>
<dbReference type="Proteomes" id="UP000005711">
    <property type="component" value="Unassembled WGS sequence"/>
</dbReference>
<dbReference type="SMART" id="SM00934">
    <property type="entry name" value="OMPdecase"/>
    <property type="match status" value="1"/>
</dbReference>
<feature type="binding site" evidence="9 11">
    <location>
        <position position="210"/>
    </location>
    <ligand>
        <name>substrate</name>
    </ligand>
</feature>
<dbReference type="EMBL" id="ADDO01000021">
    <property type="protein sequence ID" value="EFA90617.1"/>
    <property type="molecule type" value="Genomic_DNA"/>
</dbReference>
<name>D1VSK6_9FIRM</name>
<feature type="binding site" evidence="9">
    <location>
        <begin position="58"/>
        <end position="67"/>
    </location>
    <ligand>
        <name>substrate</name>
    </ligand>
</feature>
<dbReference type="PANTHER" id="PTHR32119:SF2">
    <property type="entry name" value="OROTIDINE 5'-PHOSPHATE DECARBOXYLASE"/>
    <property type="match status" value="1"/>
</dbReference>
<evidence type="ECO:0000256" key="6">
    <source>
        <dbReference type="ARBA" id="ARBA00023239"/>
    </source>
</evidence>
<evidence type="ECO:0000256" key="1">
    <source>
        <dbReference type="ARBA" id="ARBA00002356"/>
    </source>
</evidence>
<feature type="active site" description="For OMPdecase activity" evidence="10">
    <location>
        <position position="58"/>
    </location>
</feature>
<keyword evidence="4 9" id="KW-0210">Decarboxylase</keyword>
<gene>
    <name evidence="9 14" type="primary">pyrF</name>
    <name evidence="14" type="ORF">HMPREF0628_0790</name>
</gene>
<dbReference type="FunFam" id="3.20.20.70:FF:000015">
    <property type="entry name" value="Orotidine 5'-phosphate decarboxylase"/>
    <property type="match status" value="1"/>
</dbReference>
<accession>D1VSK6</accession>
<evidence type="ECO:0000256" key="9">
    <source>
        <dbReference type="HAMAP-Rule" id="MF_01200"/>
    </source>
</evidence>
<feature type="binding site" evidence="9 11">
    <location>
        <position position="31"/>
    </location>
    <ligand>
        <name>substrate</name>
    </ligand>
</feature>
<dbReference type="Pfam" id="PF00215">
    <property type="entry name" value="OMPdecase"/>
    <property type="match status" value="1"/>
</dbReference>
<evidence type="ECO:0000313" key="15">
    <source>
        <dbReference type="Proteomes" id="UP000005711"/>
    </source>
</evidence>
<dbReference type="InterPro" id="IPR011060">
    <property type="entry name" value="RibuloseP-bd_barrel"/>
</dbReference>
<dbReference type="UniPathway" id="UPA00070">
    <property type="reaction ID" value="UER00120"/>
</dbReference>
<organism evidence="14 15">
    <name type="scientific">Peptoniphilus lacrimalis 315-B</name>
    <dbReference type="NCBI Taxonomy" id="596330"/>
    <lineage>
        <taxon>Bacteria</taxon>
        <taxon>Bacillati</taxon>
        <taxon>Bacillota</taxon>
        <taxon>Tissierellia</taxon>
        <taxon>Tissierellales</taxon>
        <taxon>Peptoniphilaceae</taxon>
        <taxon>Peptoniphilus</taxon>
    </lineage>
</organism>
<comment type="catalytic activity">
    <reaction evidence="7 9 12">
        <text>orotidine 5'-phosphate + H(+) = UMP + CO2</text>
        <dbReference type="Rhea" id="RHEA:11596"/>
        <dbReference type="ChEBI" id="CHEBI:15378"/>
        <dbReference type="ChEBI" id="CHEBI:16526"/>
        <dbReference type="ChEBI" id="CHEBI:57538"/>
        <dbReference type="ChEBI" id="CHEBI:57865"/>
        <dbReference type="EC" id="4.1.1.23"/>
    </reaction>
</comment>
<dbReference type="Gene3D" id="3.20.20.70">
    <property type="entry name" value="Aldolase class I"/>
    <property type="match status" value="1"/>
</dbReference>
<sequence length="233" mass="26069">MKDLIIAMDFPSKEKADEFLINFKGQKLFLKIGMELFYKEGPQIVKEYKKLGHKIFLDLKLHDIPNTVKSATKSLIDLDVDMINFHISGGFNMLKEANEVIINSNKNIIALGVTMLTSNDENIMHKEIKIDNNLSLNDVILSYANLAKNAGLQGIVCSALEVPKIKENLGENFVTVTPGIRPKSSQSDDQKRVVSPSDARNLGSDYIVVGRPITKSENSLDAYRKIKKEFLGE</sequence>